<dbReference type="GO" id="GO:0012507">
    <property type="term" value="C:ER to Golgi transport vesicle membrane"/>
    <property type="evidence" value="ECO:0007669"/>
    <property type="project" value="TreeGrafter"/>
</dbReference>
<keyword evidence="12" id="KW-1185">Reference proteome</keyword>
<evidence type="ECO:0000259" key="9">
    <source>
        <dbReference type="Pfam" id="PF12931"/>
    </source>
</evidence>
<protein>
    <recommendedName>
        <fullName evidence="7">Protein transport protein sec16</fullName>
    </recommendedName>
</protein>
<evidence type="ECO:0000313" key="11">
    <source>
        <dbReference type="EMBL" id="WBW72653.1"/>
    </source>
</evidence>
<feature type="region of interest" description="Disordered" evidence="8">
    <location>
        <begin position="342"/>
        <end position="518"/>
    </location>
</feature>
<dbReference type="EMBL" id="CP115611">
    <property type="protein sequence ID" value="WBW72653.1"/>
    <property type="molecule type" value="Genomic_DNA"/>
</dbReference>
<feature type="compositionally biased region" description="Polar residues" evidence="8">
    <location>
        <begin position="256"/>
        <end position="267"/>
    </location>
</feature>
<accession>A0AAE9WDE7</accession>
<dbReference type="GO" id="GO:0005789">
    <property type="term" value="C:endoplasmic reticulum membrane"/>
    <property type="evidence" value="ECO:0007669"/>
    <property type="project" value="UniProtKB-SubCell"/>
</dbReference>
<feature type="compositionally biased region" description="Polar residues" evidence="8">
    <location>
        <begin position="1925"/>
        <end position="1936"/>
    </location>
</feature>
<dbReference type="GO" id="GO:0007030">
    <property type="term" value="P:Golgi organization"/>
    <property type="evidence" value="ECO:0007669"/>
    <property type="project" value="TreeGrafter"/>
</dbReference>
<feature type="domain" description="Sec16 central conserved" evidence="10">
    <location>
        <begin position="1047"/>
        <end position="1158"/>
    </location>
</feature>
<evidence type="ECO:0000256" key="5">
    <source>
        <dbReference type="ARBA" id="ARBA00022892"/>
    </source>
</evidence>
<feature type="domain" description="Sec16 Sec23-binding" evidence="9">
    <location>
        <begin position="1221"/>
        <end position="1521"/>
    </location>
</feature>
<feature type="compositionally biased region" description="Polar residues" evidence="8">
    <location>
        <begin position="56"/>
        <end position="66"/>
    </location>
</feature>
<feature type="compositionally biased region" description="Polar residues" evidence="8">
    <location>
        <begin position="885"/>
        <end position="896"/>
    </location>
</feature>
<dbReference type="InterPro" id="IPR024340">
    <property type="entry name" value="Sec16_CCD"/>
</dbReference>
<dbReference type="GO" id="GO:0070971">
    <property type="term" value="C:endoplasmic reticulum exit site"/>
    <property type="evidence" value="ECO:0007669"/>
    <property type="project" value="TreeGrafter"/>
</dbReference>
<name>A0AAE9WDE7_9SCHI</name>
<feature type="compositionally biased region" description="Basic and acidic residues" evidence="8">
    <location>
        <begin position="173"/>
        <end position="183"/>
    </location>
</feature>
<evidence type="ECO:0000256" key="6">
    <source>
        <dbReference type="ARBA" id="ARBA00024687"/>
    </source>
</evidence>
<dbReference type="Gene3D" id="1.25.40.1030">
    <property type="match status" value="1"/>
</dbReference>
<dbReference type="RefSeq" id="XP_056036896.1">
    <property type="nucleotide sequence ID" value="XM_056181225.1"/>
</dbReference>
<dbReference type="Proteomes" id="UP001212411">
    <property type="component" value="Chromosome 1"/>
</dbReference>
<feature type="compositionally biased region" description="Polar residues" evidence="8">
    <location>
        <begin position="344"/>
        <end position="363"/>
    </location>
</feature>
<feature type="region of interest" description="Disordered" evidence="8">
    <location>
        <begin position="939"/>
        <end position="974"/>
    </location>
</feature>
<dbReference type="GO" id="GO:0070973">
    <property type="term" value="P:protein localization to endoplasmic reticulum exit site"/>
    <property type="evidence" value="ECO:0007669"/>
    <property type="project" value="TreeGrafter"/>
</dbReference>
<feature type="compositionally biased region" description="Polar residues" evidence="8">
    <location>
        <begin position="702"/>
        <end position="715"/>
    </location>
</feature>
<sequence>MNAELTSNNKGESAPSAVQTDSSIESTRPESLQQVDDSNKLMHSATTQDEKHQSSEMDQPNASAASSLKDVEENSYAHDQDTIPTAIDESVPSQDPIDVHTQDDIETKPSEPEPLSNQDPVDVHTQDDIETKPSEPEPLSNQDPVNVHTQDDIETKPSEPELLSNQDPVNVHTQDDIETKPSEPELLSNQDPVVVHTQNDTETKPDEPDSVQEQVEVEKGEVVSVVPLSRDPSELETKVNELEEAKQDTPQKLESEDTQSQNTNVNEANVPRTAASTGEPAKEAFTSSADNRISVSHLFANDEPSSLGFFDNLVQAADSHPTADMDNSDSLFGEFNQGFEINAQDETNYNNYNDSQFPPTKSTMEADYDHPVSASTEPVLSSSSKHLEMDYRNEELMVPNNEPFSENNFDKEATGVSTDEVQPSSSELFRQQSSEPTPAANQDQIDETPVFHDDSHNRSNMETSHPETEETADLFQNNPEEEDRFFSEVLQPHEQAPSTQPKDHVADPSLDVFSSFQHPPVDEDAALFNQFANDDAPLGGLLESSNTNDNELIDDSEFSSLLDNFLKPAAQPPASSYIPTQPKQLPTTPLPPLDTTKRSSSQSSKPFVASKEGYSSPYDLPEEIVQQAQQKRSATYTSARKAAQISASKISSPTVSSFQGLNAPPIPPETSVPLSTTRQRPNVPPAPPVVNTLPATNPARPSVTQAPRTNDNSYGTGRYTPGLSSEMPSAAPVVPMQEANTLETKPPLARNYTRSPYAPIVSPKELPHVQQAPRVPVSYTPVETQKPLASVPNIPPPSNQRELQASTIDGSAVPYNPLTAAQSKVGYSPSVKVGRSYPSVPDLQASIPPFEHFSPFMNGNEIQSIRGSTAPPLSPAQVHPYTPIHDTSTLNKTDPSSLNRGYNPEAFPSDIPGTTLPPTERPISRTRSPVLFHRESIPDRPATVSLPAKQHSDIERKSLSEMQREPKLAESANSLSIETRIGNSYLSAHSAQPYSNPSPHPLDLRSNIAASVPVSPNFSASKPIKNLVSSDETLQQQINLIRSKPKPIINFGPCGTVITSFPISSQFYSVNGTRDNFQPGLLKLQSLNDLIPPENDNVIKFPGPFIASGDKLEKNAKNAAKEWISKYIENLKSGITYSSSDDTSEIEDKLLLLQTMEQLLSIPDMSTFPESLLKILMPGFEKPAPCNTATTVQELISPERSVDSSPVVSSGNTTGSFLERIYSYLLIGDKEEALNFALQEKQWTFALLISFALGPKVLEGTVRSFAKSEVKMEMLKPGVGINLQLALQLLSGADAASMSEFSSTSSLLNLSAQSATTNALASWKELVVNIICSQYKDKNNALIELGKLLLQEKRIYAAHLVFMLTFSSEICSQHPQSLFHLLGLPKDGTLPTREELLDSIQLTEVLALIYSIHTDRGVITYPHLMNDRLYLATTLSERGEIHTAKKYCELIGTYLNKASKKGSTLDPAFIFAVRDLTQQIFENSSSEDVTTSWLGRTVSRPRLDNVLSSLGSKFSKFVAGENDYDISRPATANDGPFGKVAAHQEATSRAGSAMGYGNNNDLRPYSSGILNPNDMVAHYGMSQGNAPYMNRFEPAGVSNEYPYVPASALQEHQDNVSNLNLAADSEISSPGQMQAQLKTKQPPVYGEDLSGPQYTPFAPPVPTQGAYVPRTSVEEGFGTGMEGEPLESPYRYKAPVPEVSTAPVVPQYAPSQYAPIGQTNEASPYAPINTNAYVPKVPEAEKEQNPMENLTTSMQDLSFNPDRSEQAKRAAAQNVAELVKREEEEKAREKAAASEKKSNKKGWFSKLLRRDDNKEQSSVFQAKLGEKSHLRYNKELRRWVNEDGSDLNNQVAPPPPPPKVIPNMPMPIPTQAASEMAPPSVPMPIPSATATAGANLPPASVGLPPTLGSGGSPGLPNIPAIPPMSRTTPGAKTTSADPLEDILHSVPPPATGRRGKGKTSKRYVDVMRDT</sequence>
<feature type="compositionally biased region" description="Basic and acidic residues" evidence="8">
    <location>
        <begin position="69"/>
        <end position="81"/>
    </location>
</feature>
<evidence type="ECO:0000313" key="12">
    <source>
        <dbReference type="Proteomes" id="UP001212411"/>
    </source>
</evidence>
<dbReference type="PANTHER" id="PTHR13402">
    <property type="entry name" value="RGPR-RELATED"/>
    <property type="match status" value="1"/>
</dbReference>
<feature type="region of interest" description="Disordered" evidence="8">
    <location>
        <begin position="905"/>
        <end position="924"/>
    </location>
</feature>
<feature type="region of interest" description="Disordered" evidence="8">
    <location>
        <begin position="645"/>
        <end position="729"/>
    </location>
</feature>
<proteinExistence type="inferred from homology"/>
<dbReference type="KEGG" id="som:SOMG_02433"/>
<feature type="compositionally biased region" description="Basic and acidic residues" evidence="8">
    <location>
        <begin position="121"/>
        <end position="135"/>
    </location>
</feature>
<dbReference type="Pfam" id="PF12931">
    <property type="entry name" value="TPR_Sec16"/>
    <property type="match status" value="1"/>
</dbReference>
<feature type="compositionally biased region" description="Basic and acidic residues" evidence="8">
    <location>
        <begin position="950"/>
        <end position="968"/>
    </location>
</feature>
<dbReference type="InterPro" id="IPR024298">
    <property type="entry name" value="Sec16_Sec23-bd"/>
</dbReference>
<feature type="region of interest" description="Disordered" evidence="8">
    <location>
        <begin position="1"/>
        <end position="288"/>
    </location>
</feature>
<feature type="region of interest" description="Disordered" evidence="8">
    <location>
        <begin position="1842"/>
        <end position="1970"/>
    </location>
</feature>
<organism evidence="11 12">
    <name type="scientific">Schizosaccharomyces osmophilus</name>
    <dbReference type="NCBI Taxonomy" id="2545709"/>
    <lineage>
        <taxon>Eukaryota</taxon>
        <taxon>Fungi</taxon>
        <taxon>Dikarya</taxon>
        <taxon>Ascomycota</taxon>
        <taxon>Taphrinomycotina</taxon>
        <taxon>Schizosaccharomycetes</taxon>
        <taxon>Schizosaccharomycetales</taxon>
        <taxon>Schizosaccharomycetaceae</taxon>
        <taxon>Schizosaccharomyces</taxon>
    </lineage>
</organism>
<reference evidence="11 12" key="1">
    <citation type="journal article" date="2023" name="G3 (Bethesda)">
        <title>A high-quality reference genome for the fission yeast Schizosaccharomyces osmophilus.</title>
        <authorList>
            <person name="Jia G.S."/>
            <person name="Zhang W.C."/>
            <person name="Liang Y."/>
            <person name="Liu X.H."/>
            <person name="Rhind N."/>
            <person name="Pidoux A."/>
            <person name="Brysch-Herzberg M."/>
            <person name="Du L.L."/>
        </authorList>
    </citation>
    <scope>NUCLEOTIDE SEQUENCE [LARGE SCALE GENOMIC DNA]</scope>
    <source>
        <strain evidence="11 12">CBS 15793</strain>
    </source>
</reference>
<feature type="compositionally biased region" description="Basic and acidic residues" evidence="8">
    <location>
        <begin position="1779"/>
        <end position="1797"/>
    </location>
</feature>
<feature type="compositionally biased region" description="Pro residues" evidence="8">
    <location>
        <begin position="1852"/>
        <end position="1868"/>
    </location>
</feature>
<feature type="compositionally biased region" description="Polar residues" evidence="8">
    <location>
        <begin position="163"/>
        <end position="172"/>
    </location>
</feature>
<feature type="region of interest" description="Disordered" evidence="8">
    <location>
        <begin position="861"/>
        <end position="896"/>
    </location>
</feature>
<keyword evidence="5 7" id="KW-0931">ER-Golgi transport</keyword>
<comment type="subcellular location">
    <subcellularLocation>
        <location evidence="1">Endoplasmic reticulum membrane</location>
        <topology evidence="1">Peripheral membrane protein</topology>
        <orientation evidence="1">Cytoplasmic side</orientation>
    </subcellularLocation>
</comment>
<dbReference type="GO" id="GO:0016192">
    <property type="term" value="P:vesicle-mediated transport"/>
    <property type="evidence" value="ECO:0007669"/>
    <property type="project" value="UniProtKB-KW"/>
</dbReference>
<dbReference type="GeneID" id="80875914"/>
<feature type="compositionally biased region" description="Basic and acidic residues" evidence="8">
    <location>
        <begin position="149"/>
        <end position="159"/>
    </location>
</feature>
<keyword evidence="3 7" id="KW-0813">Transport</keyword>
<feature type="compositionally biased region" description="Polar residues" evidence="8">
    <location>
        <begin position="139"/>
        <end position="148"/>
    </location>
</feature>
<feature type="compositionally biased region" description="Polar residues" evidence="8">
    <location>
        <begin position="187"/>
        <end position="198"/>
    </location>
</feature>
<feature type="compositionally biased region" description="Polar residues" evidence="8">
    <location>
        <begin position="415"/>
        <end position="443"/>
    </location>
</feature>
<keyword evidence="7" id="KW-0472">Membrane</keyword>
<keyword evidence="7" id="KW-0072">Autophagy</keyword>
<evidence type="ECO:0000256" key="2">
    <source>
        <dbReference type="ARBA" id="ARBA00005927"/>
    </source>
</evidence>
<feature type="region of interest" description="Disordered" evidence="8">
    <location>
        <begin position="572"/>
        <end position="618"/>
    </location>
</feature>
<dbReference type="Pfam" id="PF12932">
    <property type="entry name" value="Sec16"/>
    <property type="match status" value="1"/>
</dbReference>
<evidence type="ECO:0000256" key="4">
    <source>
        <dbReference type="ARBA" id="ARBA00022824"/>
    </source>
</evidence>
<feature type="compositionally biased region" description="Polar residues" evidence="8">
    <location>
        <begin position="373"/>
        <end position="384"/>
    </location>
</feature>
<gene>
    <name evidence="11" type="primary">sec16</name>
    <name evidence="11" type="ORF">SOMG_02433</name>
</gene>
<feature type="region of interest" description="Disordered" evidence="8">
    <location>
        <begin position="1779"/>
        <end position="1819"/>
    </location>
</feature>
<dbReference type="PANTHER" id="PTHR13402:SF6">
    <property type="entry name" value="SECRETORY 16, ISOFORM I"/>
    <property type="match status" value="1"/>
</dbReference>
<keyword evidence="4 7" id="KW-0256">Endoplasmic reticulum</keyword>
<feature type="compositionally biased region" description="Basic and acidic residues" evidence="8">
    <location>
        <begin position="385"/>
        <end position="395"/>
    </location>
</feature>
<keyword evidence="7" id="KW-0653">Protein transport</keyword>
<feature type="compositionally biased region" description="Basic and acidic residues" evidence="8">
    <location>
        <begin position="449"/>
        <end position="468"/>
    </location>
</feature>
<feature type="compositionally biased region" description="Basic and acidic residues" evidence="8">
    <location>
        <begin position="97"/>
        <end position="111"/>
    </location>
</feature>
<evidence type="ECO:0000256" key="8">
    <source>
        <dbReference type="SAM" id="MobiDB-lite"/>
    </source>
</evidence>
<evidence type="ECO:0000256" key="7">
    <source>
        <dbReference type="RuleBase" id="RU364101"/>
    </source>
</evidence>
<comment type="function">
    <text evidence="6 7">Involved in the initiation of assembly of the COPII coat required for the formation of transport vesicles from the endoplasmic reticulum (ER) and the selection of cargo molecules. Also involved in autophagy.</text>
</comment>
<comment type="similarity">
    <text evidence="2 7">Belongs to the SEC16 family.</text>
</comment>
<dbReference type="CDD" id="cd09233">
    <property type="entry name" value="ACE1-Sec16-like"/>
    <property type="match status" value="1"/>
</dbReference>
<feature type="compositionally biased region" description="Polar residues" evidence="8">
    <location>
        <begin position="1"/>
        <end position="36"/>
    </location>
</feature>
<feature type="compositionally biased region" description="Basic and acidic residues" evidence="8">
    <location>
        <begin position="231"/>
        <end position="255"/>
    </location>
</feature>
<evidence type="ECO:0000256" key="1">
    <source>
        <dbReference type="ARBA" id="ARBA00004397"/>
    </source>
</evidence>
<dbReference type="GO" id="GO:0006914">
    <property type="term" value="P:autophagy"/>
    <property type="evidence" value="ECO:0007669"/>
    <property type="project" value="UniProtKB-KW"/>
</dbReference>
<evidence type="ECO:0000256" key="3">
    <source>
        <dbReference type="ARBA" id="ARBA00022448"/>
    </source>
</evidence>
<evidence type="ECO:0000259" key="10">
    <source>
        <dbReference type="Pfam" id="PF12932"/>
    </source>
</evidence>
<dbReference type="GO" id="GO:0015031">
    <property type="term" value="P:protein transport"/>
    <property type="evidence" value="ECO:0007669"/>
    <property type="project" value="UniProtKB-KW"/>
</dbReference>